<evidence type="ECO:0000313" key="9">
    <source>
        <dbReference type="Proteomes" id="UP000193498"/>
    </source>
</evidence>
<proteinExistence type="inferred from homology"/>
<evidence type="ECO:0000256" key="3">
    <source>
        <dbReference type="ARBA" id="ARBA00022443"/>
    </source>
</evidence>
<dbReference type="Pfam" id="PF13181">
    <property type="entry name" value="TPR_8"/>
    <property type="match status" value="1"/>
</dbReference>
<evidence type="ECO:0000256" key="6">
    <source>
        <dbReference type="ARBA" id="ARBA00022803"/>
    </source>
</evidence>
<dbReference type="SMART" id="SM00028">
    <property type="entry name" value="TPR"/>
    <property type="match status" value="3"/>
</dbReference>
<dbReference type="AlphaFoldDB" id="A0A1Y1Z0G5"/>
<comment type="caution">
    <text evidence="8">The sequence shown here is derived from an EMBL/GenBank/DDBJ whole genome shotgun (WGS) entry which is preliminary data.</text>
</comment>
<dbReference type="Gene3D" id="1.25.40.10">
    <property type="entry name" value="Tetratricopeptide repeat domain"/>
    <property type="match status" value="1"/>
</dbReference>
<dbReference type="InterPro" id="IPR011990">
    <property type="entry name" value="TPR-like_helical_dom_sf"/>
</dbReference>
<name>A0A1Y1Z0G5_9FUNG</name>
<protein>
    <submittedName>
        <fullName evidence="8">NADPH oxidase regulator NoxR</fullName>
    </submittedName>
</protein>
<dbReference type="SUPFAM" id="SSF48452">
    <property type="entry name" value="TPR-like"/>
    <property type="match status" value="1"/>
</dbReference>
<keyword evidence="6 7" id="KW-0802">TPR repeat</keyword>
<accession>A0A1Y1Z0G5</accession>
<sequence>AELEQWLLATKAFDDKDYAASLDLFEGIADSAKILFNIGVILGAMNDHESAIHAYVSALQLDQYFAIAYFQKGVSNMILEDFHAAFDDFNDALLYLRGNLYIDYSQLGLTFKLYSCEVLYNRALCYFQLNEDALGMNDLLAAQKEKQIGEHRIVDRAIDNKG</sequence>
<evidence type="ECO:0000256" key="5">
    <source>
        <dbReference type="ARBA" id="ARBA00022737"/>
    </source>
</evidence>
<feature type="repeat" description="TPR" evidence="7">
    <location>
        <begin position="32"/>
        <end position="65"/>
    </location>
</feature>
<comment type="subcellular location">
    <subcellularLocation>
        <location evidence="1">Cytoplasm</location>
    </subcellularLocation>
</comment>
<dbReference type="PROSITE" id="PS50005">
    <property type="entry name" value="TPR"/>
    <property type="match status" value="1"/>
</dbReference>
<evidence type="ECO:0000313" key="8">
    <source>
        <dbReference type="EMBL" id="ORY03780.1"/>
    </source>
</evidence>
<keyword evidence="4" id="KW-0963">Cytoplasm</keyword>
<evidence type="ECO:0000256" key="2">
    <source>
        <dbReference type="ARBA" id="ARBA00008051"/>
    </source>
</evidence>
<dbReference type="FunFam" id="1.25.40.10:FF:000017">
    <property type="entry name" value="NADPH oxidase regulator NoxR"/>
    <property type="match status" value="1"/>
</dbReference>
<dbReference type="STRING" id="1314790.A0A1Y1Z0G5"/>
<dbReference type="InParanoid" id="A0A1Y1Z0G5"/>
<dbReference type="OrthoDB" id="9450131at2759"/>
<dbReference type="GO" id="GO:0005737">
    <property type="term" value="C:cytoplasm"/>
    <property type="evidence" value="ECO:0007669"/>
    <property type="project" value="UniProtKB-SubCell"/>
</dbReference>
<dbReference type="InterPro" id="IPR019734">
    <property type="entry name" value="TPR_rpt"/>
</dbReference>
<feature type="non-terminal residue" evidence="8">
    <location>
        <position position="162"/>
    </location>
</feature>
<dbReference type="PANTHER" id="PTHR15175">
    <property type="entry name" value="NEUTROPHIL CYTOSOLIC FACTOR 2, NEUTROPHIL NADPH OXIDASE FACTOR 2"/>
    <property type="match status" value="1"/>
</dbReference>
<dbReference type="EMBL" id="MCFE01000042">
    <property type="protein sequence ID" value="ORY03780.1"/>
    <property type="molecule type" value="Genomic_DNA"/>
</dbReference>
<feature type="non-terminal residue" evidence="8">
    <location>
        <position position="1"/>
    </location>
</feature>
<reference evidence="8 9" key="1">
    <citation type="submission" date="2016-07" db="EMBL/GenBank/DDBJ databases">
        <title>Pervasive Adenine N6-methylation of Active Genes in Fungi.</title>
        <authorList>
            <consortium name="DOE Joint Genome Institute"/>
            <person name="Mondo S.J."/>
            <person name="Dannebaum R.O."/>
            <person name="Kuo R.C."/>
            <person name="Labutti K."/>
            <person name="Haridas S."/>
            <person name="Kuo A."/>
            <person name="Salamov A."/>
            <person name="Ahrendt S.R."/>
            <person name="Lipzen A."/>
            <person name="Sullivan W."/>
            <person name="Andreopoulos W.B."/>
            <person name="Clum A."/>
            <person name="Lindquist E."/>
            <person name="Daum C."/>
            <person name="Ramamoorthy G.K."/>
            <person name="Gryganskyi A."/>
            <person name="Culley D."/>
            <person name="Magnuson J.K."/>
            <person name="James T.Y."/>
            <person name="O'Malley M.A."/>
            <person name="Stajich J.E."/>
            <person name="Spatafora J.W."/>
            <person name="Visel A."/>
            <person name="Grigoriev I.V."/>
        </authorList>
    </citation>
    <scope>NUCLEOTIDE SEQUENCE [LARGE SCALE GENOMIC DNA]</scope>
    <source>
        <strain evidence="8 9">CBS 931.73</strain>
    </source>
</reference>
<organism evidence="8 9">
    <name type="scientific">Basidiobolus meristosporus CBS 931.73</name>
    <dbReference type="NCBI Taxonomy" id="1314790"/>
    <lineage>
        <taxon>Eukaryota</taxon>
        <taxon>Fungi</taxon>
        <taxon>Fungi incertae sedis</taxon>
        <taxon>Zoopagomycota</taxon>
        <taxon>Entomophthoromycotina</taxon>
        <taxon>Basidiobolomycetes</taxon>
        <taxon>Basidiobolales</taxon>
        <taxon>Basidiobolaceae</taxon>
        <taxon>Basidiobolus</taxon>
    </lineage>
</organism>
<keyword evidence="3" id="KW-0728">SH3 domain</keyword>
<dbReference type="InterPro" id="IPR051864">
    <property type="entry name" value="NCF2_NOXA1"/>
</dbReference>
<dbReference type="PANTHER" id="PTHR15175:SF0">
    <property type="entry name" value="SH3 DOMAIN-CONTAINING PROTEIN C23A1.17"/>
    <property type="match status" value="1"/>
</dbReference>
<comment type="similarity">
    <text evidence="2">Belongs to the NCF2/NOXA1 family.</text>
</comment>
<keyword evidence="5" id="KW-0677">Repeat</keyword>
<dbReference type="Proteomes" id="UP000193498">
    <property type="component" value="Unassembled WGS sequence"/>
</dbReference>
<gene>
    <name evidence="8" type="ORF">K493DRAFT_160372</name>
</gene>
<evidence type="ECO:0000256" key="4">
    <source>
        <dbReference type="ARBA" id="ARBA00022490"/>
    </source>
</evidence>
<evidence type="ECO:0000256" key="1">
    <source>
        <dbReference type="ARBA" id="ARBA00004496"/>
    </source>
</evidence>
<evidence type="ECO:0000256" key="7">
    <source>
        <dbReference type="PROSITE-ProRule" id="PRU00339"/>
    </source>
</evidence>
<keyword evidence="9" id="KW-1185">Reference proteome</keyword>